<keyword evidence="2" id="KW-1185">Reference proteome</keyword>
<evidence type="ECO:0000313" key="2">
    <source>
        <dbReference type="Proteomes" id="UP000775213"/>
    </source>
</evidence>
<comment type="caution">
    <text evidence="1">The sequence shown here is derived from an EMBL/GenBank/DDBJ whole genome shotgun (WGS) entry which is preliminary data.</text>
</comment>
<dbReference type="AlphaFoldDB" id="A0AAV7G0I5"/>
<dbReference type="EMBL" id="JAGFBR010000019">
    <property type="protein sequence ID" value="KAH0449209.1"/>
    <property type="molecule type" value="Genomic_DNA"/>
</dbReference>
<gene>
    <name evidence="1" type="ORF">IEQ34_023009</name>
</gene>
<organism evidence="1 2">
    <name type="scientific">Dendrobium chrysotoxum</name>
    <name type="common">Orchid</name>
    <dbReference type="NCBI Taxonomy" id="161865"/>
    <lineage>
        <taxon>Eukaryota</taxon>
        <taxon>Viridiplantae</taxon>
        <taxon>Streptophyta</taxon>
        <taxon>Embryophyta</taxon>
        <taxon>Tracheophyta</taxon>
        <taxon>Spermatophyta</taxon>
        <taxon>Magnoliopsida</taxon>
        <taxon>Liliopsida</taxon>
        <taxon>Asparagales</taxon>
        <taxon>Orchidaceae</taxon>
        <taxon>Epidendroideae</taxon>
        <taxon>Malaxideae</taxon>
        <taxon>Dendrobiinae</taxon>
        <taxon>Dendrobium</taxon>
    </lineage>
</organism>
<protein>
    <submittedName>
        <fullName evidence="1">Uncharacterized protein</fullName>
    </submittedName>
</protein>
<sequence length="157" mass="17555">MPVEKFNNDSINASLYNTNFDDAALTLKLSSGLIQQDIKVLQRIKKKDLAPKLENESMLLHSSLLECPIKEILDMHMSRYKKKGKYFQQFLPENTVNVPTIGGATKKPITEAITEQAPKRASVFSRLSIASATAPAVQRKIYDPKLQSVAVIQPVRT</sequence>
<name>A0AAV7G0I5_DENCH</name>
<accession>A0AAV7G0I5</accession>
<evidence type="ECO:0000313" key="1">
    <source>
        <dbReference type="EMBL" id="KAH0449209.1"/>
    </source>
</evidence>
<reference evidence="1 2" key="1">
    <citation type="journal article" date="2021" name="Hortic Res">
        <title>Chromosome-scale assembly of the Dendrobium chrysotoxum genome enhances the understanding of orchid evolution.</title>
        <authorList>
            <person name="Zhang Y."/>
            <person name="Zhang G.Q."/>
            <person name="Zhang D."/>
            <person name="Liu X.D."/>
            <person name="Xu X.Y."/>
            <person name="Sun W.H."/>
            <person name="Yu X."/>
            <person name="Zhu X."/>
            <person name="Wang Z.W."/>
            <person name="Zhao X."/>
            <person name="Zhong W.Y."/>
            <person name="Chen H."/>
            <person name="Yin W.L."/>
            <person name="Huang T."/>
            <person name="Niu S.C."/>
            <person name="Liu Z.J."/>
        </authorList>
    </citation>
    <scope>NUCLEOTIDE SEQUENCE [LARGE SCALE GENOMIC DNA]</scope>
    <source>
        <strain evidence="1">Lindl</strain>
    </source>
</reference>
<proteinExistence type="predicted"/>
<dbReference type="Proteomes" id="UP000775213">
    <property type="component" value="Unassembled WGS sequence"/>
</dbReference>